<feature type="compositionally biased region" description="Low complexity" evidence="1">
    <location>
        <begin position="407"/>
        <end position="429"/>
    </location>
</feature>
<feature type="region of interest" description="Disordered" evidence="1">
    <location>
        <begin position="300"/>
        <end position="356"/>
    </location>
</feature>
<evidence type="ECO:0000313" key="2">
    <source>
        <dbReference type="EMBL" id="CAE0785517.1"/>
    </source>
</evidence>
<accession>A0A7S4FBU0</accession>
<feature type="region of interest" description="Disordered" evidence="1">
    <location>
        <begin position="469"/>
        <end position="489"/>
    </location>
</feature>
<dbReference type="Gene3D" id="1.25.10.10">
    <property type="entry name" value="Leucine-rich Repeat Variant"/>
    <property type="match status" value="1"/>
</dbReference>
<gene>
    <name evidence="2" type="ORF">PCAR00345_LOCUS38225</name>
</gene>
<dbReference type="EMBL" id="HBIZ01061663">
    <property type="protein sequence ID" value="CAE0785517.1"/>
    <property type="molecule type" value="Transcribed_RNA"/>
</dbReference>
<name>A0A7S4FBU0_CHRCT</name>
<organism evidence="2">
    <name type="scientific">Chrysotila carterae</name>
    <name type="common">Marine alga</name>
    <name type="synonym">Syracosphaera carterae</name>
    <dbReference type="NCBI Taxonomy" id="13221"/>
    <lineage>
        <taxon>Eukaryota</taxon>
        <taxon>Haptista</taxon>
        <taxon>Haptophyta</taxon>
        <taxon>Prymnesiophyceae</taxon>
        <taxon>Isochrysidales</taxon>
        <taxon>Isochrysidaceae</taxon>
        <taxon>Chrysotila</taxon>
    </lineage>
</organism>
<proteinExistence type="predicted"/>
<sequence>MPGLSVSFEPQSDEPDITCLPFILESLENAETRAAGAWQLASLLDSCKGETADALGDFMREAGALELLAEVLDKQVDSTVARLVLMALGNMSSDAFDPNAAASRAILAENSIVKRISPFLLSSDKLCCMYAVAVVQNLCTSPAMARSVVDEDMHLVLDSLCACTSSARVRSFAAGALINIQRVLGHSSSSSRFGFSKLRRKTKPELALSKDAELAISMRLGRVELREAAGGKEAAGDGEKEGPKSFRLSRISQGAPRVVPEETALRTASASSMWRSADEQAGRNSAPLLRFTASTTRVFPTHALRSSRENRESDESATSQCSSHGSGGEAASGIDTTPPRNRQASPTPLRMRASAGRLAAAAAGDALEDLGHTNGELQIITVIPPTNKLLQTRLPLFESSEAASMSSSVGHSSIGSSASGSSQQSFLHSSRSHVSDASVTRTRPDSPDSTHSGRNSLTQLLSRVIHNTIGEQDDRASEQEASYERARNGDVLARLPV</sequence>
<dbReference type="SUPFAM" id="SSF48371">
    <property type="entry name" value="ARM repeat"/>
    <property type="match status" value="1"/>
</dbReference>
<dbReference type="InterPro" id="IPR011989">
    <property type="entry name" value="ARM-like"/>
</dbReference>
<feature type="region of interest" description="Disordered" evidence="1">
    <location>
        <begin position="229"/>
        <end position="283"/>
    </location>
</feature>
<protein>
    <submittedName>
        <fullName evidence="2">Uncharacterized protein</fullName>
    </submittedName>
</protein>
<feature type="region of interest" description="Disordered" evidence="1">
    <location>
        <begin position="407"/>
        <end position="456"/>
    </location>
</feature>
<feature type="compositionally biased region" description="Basic and acidic residues" evidence="1">
    <location>
        <begin position="472"/>
        <end position="488"/>
    </location>
</feature>
<dbReference type="InterPro" id="IPR016024">
    <property type="entry name" value="ARM-type_fold"/>
</dbReference>
<feature type="compositionally biased region" description="Basic and acidic residues" evidence="1">
    <location>
        <begin position="229"/>
        <end position="244"/>
    </location>
</feature>
<reference evidence="2" key="1">
    <citation type="submission" date="2021-01" db="EMBL/GenBank/DDBJ databases">
        <authorList>
            <person name="Corre E."/>
            <person name="Pelletier E."/>
            <person name="Niang G."/>
            <person name="Scheremetjew M."/>
            <person name="Finn R."/>
            <person name="Kale V."/>
            <person name="Holt S."/>
            <person name="Cochrane G."/>
            <person name="Meng A."/>
            <person name="Brown T."/>
            <person name="Cohen L."/>
        </authorList>
    </citation>
    <scope>NUCLEOTIDE SEQUENCE</scope>
    <source>
        <strain evidence="2">CCMP645</strain>
    </source>
</reference>
<feature type="compositionally biased region" description="Polar residues" evidence="1">
    <location>
        <begin position="334"/>
        <end position="346"/>
    </location>
</feature>
<dbReference type="AlphaFoldDB" id="A0A7S4FBU0"/>
<evidence type="ECO:0000256" key="1">
    <source>
        <dbReference type="SAM" id="MobiDB-lite"/>
    </source>
</evidence>